<feature type="domain" description="Fibronectin type-III" evidence="1">
    <location>
        <begin position="1488"/>
        <end position="1585"/>
    </location>
</feature>
<gene>
    <name evidence="2" type="ORF">A4R26_00905</name>
</gene>
<dbReference type="EMBL" id="LWBP01000001">
    <property type="protein sequence ID" value="OQP68399.1"/>
    <property type="molecule type" value="Genomic_DNA"/>
</dbReference>
<evidence type="ECO:0000259" key="1">
    <source>
        <dbReference type="PROSITE" id="PS50853"/>
    </source>
</evidence>
<dbReference type="Pfam" id="PF09603">
    <property type="entry name" value="Fib_succ_major"/>
    <property type="match status" value="1"/>
</dbReference>
<feature type="domain" description="Fibronectin type-III" evidence="1">
    <location>
        <begin position="263"/>
        <end position="355"/>
    </location>
</feature>
<dbReference type="NCBIfam" id="TIGR02145">
    <property type="entry name" value="Fib_succ_major"/>
    <property type="match status" value="1"/>
</dbReference>
<dbReference type="Pfam" id="PF00041">
    <property type="entry name" value="fn3"/>
    <property type="match status" value="2"/>
</dbReference>
<dbReference type="Gene3D" id="2.60.40.10">
    <property type="entry name" value="Immunoglobulins"/>
    <property type="match status" value="15"/>
</dbReference>
<dbReference type="InterPro" id="IPR003961">
    <property type="entry name" value="FN3_dom"/>
</dbReference>
<reference evidence="3" key="1">
    <citation type="submission" date="2016-04" db="EMBL/GenBank/DDBJ databases">
        <authorList>
            <person name="Chen L."/>
            <person name="Zhuang W."/>
            <person name="Wang G."/>
        </authorList>
    </citation>
    <scope>NUCLEOTIDE SEQUENCE [LARGE SCALE GENOMIC DNA]</scope>
    <source>
        <strain evidence="3">208</strain>
    </source>
</reference>
<dbReference type="InterPro" id="IPR050713">
    <property type="entry name" value="RTP_Phos/Ushers"/>
</dbReference>
<comment type="caution">
    <text evidence="2">The sequence shown here is derived from an EMBL/GenBank/DDBJ whole genome shotgun (WGS) entry which is preliminary data.</text>
</comment>
<dbReference type="InterPro" id="IPR011871">
    <property type="entry name" value="Fib_succ_major"/>
</dbReference>
<keyword evidence="3" id="KW-1185">Reference proteome</keyword>
<dbReference type="STRING" id="550983.A4R26_00905"/>
<feature type="domain" description="Fibronectin type-III" evidence="1">
    <location>
        <begin position="1087"/>
        <end position="1185"/>
    </location>
</feature>
<feature type="domain" description="Fibronectin type-III" evidence="1">
    <location>
        <begin position="1386"/>
        <end position="1483"/>
    </location>
</feature>
<dbReference type="CDD" id="cd00063">
    <property type="entry name" value="FN3"/>
    <property type="match status" value="2"/>
</dbReference>
<sequence>MKIITGPALIFQHINYFLPGKKQTLFASALIALFLFTGAAAHSNNTVDQPALHSPAKNVTAYPELSPTFQWTAGSSSASLVFDLYLGTNANQLQLLAEHAIDGSFNDSCIIYLSQDTFNLFYFGQLNRNTTYYWKVVAKDNTGASAASETWAFTTGSPNLHPPDAPVYVSPGNNTLNILTTPLFKWQEGTDPDGDKPVYDLYLSENASATSLIAASLSTPSFQMNTPLKGNTNYFWKIVVRDAGGKEATGAVWRFTTQNNAPAPAVLSTPVHQATGTDYNITLTWQKALDAEGDSVYYEVWYGAGAMPDRMQVTGNNNLLLNLAANTVYNWKIVSVDIHGGRSESEIRTFTTRNNTANTPPTVPVLIMPANNGTGISFQPALQWNTANDNDQDAISYTVYMGTDAVNLTAVVSGLANNSYTPVLEAGKKYFWKVVALDNRGGVSESDTWQFTTTTQDVGITNLRVYYRYTDPTSIYNFESSALKPVFNINTRSYTVRGRTTVKDAIAIVLDYTDPNTVVTVDLPPSFTSTTNIIYNKGLPSNATKYIQVEGNFTTHNVIKVRLQHGAITREYSIDAQINQKPTLPVLQQPANGAANAAVQPAFGWTGGDDTDGNTVIYRLFIGSSATTLSAGGSSLNQKSITPFNPLAGAQKYYWKITATDADNETVESAVHSFVTQAIPLSAPRLQYPREISTYVEPNVTLSWKYRDAPGITYDIYLDRNPSPQRIAQGITGNTFQVQNLAPNTTYYWKVSATDRQGVVTTSKTNQFITKPVNGNVTGTFTDTRDGEIYQWVQINGLRWMTHNLAYRPQVKDGYFDYDYFNTSGTTKSYTALNNSSLNISKYGYLYNWEAALNFDSETDTGVNKQGVCPCGWRVATPADWQKLAPLNTDIPSYVHHSTWTVPGKENEWLNTSGLSMLPSGLYSTQTWPAGFQTNAFQFWLANNRLTNNEAGYAWYSTHNRFLSISNGSAGFASVRCVKNDNENHAPNKPVLQTPLNNSTQTNYNMLLQWAAATDADGNAITYNLYVDTIPDPARCIQTGITGTGFHVTELEQNKTYYWKVRARDSHGEMAESEVWVFTMQAGNNTAPTAVQLLSPAHGSTGVNVSSVNVTWTAATDTDGDAIAYNLYAGKQPTALHQIAAGITATGYHLTNLLSSTQYFWKVVAIDGRGGVTESAIHNFSTLNHAPTAPVLIAPVNGLTGAPKELVLSWNRSTDPDGDAVYYSIAFGTDPAALNPIPGLQDTTYNFGGSAFLANTTYYWKVIATDQKGGETASELRQYTTFRNEFPSLGLTPVNPANNNTGVSLTPSLSWTKPARNMLFDVYAGTSYTFYSLVAGNITDTPFVLNHINGAALKPHTTYLWKVVPKDAAGNTHAADVWQFTTRNSVPAKPQLSAPTNNAAAQPYSVSLNWLPVNDADGDLVLYDVYLGSNTNPTALIASGLQQTNYTTALLTPNATYYWKVVAKDAFGGTIASDEFSFTVQNNSQNTAPAAPQLTSPLTYESGISNTAVLQWNAAFDIDGDALVYDVYVSTSQAWGAPVATGVGSLQYTTAALTHGVTWYWKVVARDNKGGETASEVWNFTVKNNAPSAPIPLTPLLNAVLTGTNTSLTWAAATDPENDAIVYDVYLDKNPQPVTLLAKGLTTLNYNTPAIDNNGVYYWQVIARDALGAATPGPVYTFTGKNEAPSAPALQLPANNNNITTNTATLTWQASTDIDSDAPAYDMYMGSSAATLQKAGTVFTTSFTSATLTVGTTYYWKVVARDKQQATTESAVWSFTVQSITPNQPPAAPQLVSPANQSVNIPVQQIQFTWTAAIDPEADPVQYDLYLSTNAQAETRIAADINSVSYTLNNLVANTTYYWKVVAKDDHGNSTAGNINQFTTGSVTGTIDPELDRAIKISPNPTSGHIVITLPELLHSWNIELYTGNGHKLYSRTVNGYVRKQELVIPVKGIFFIRLTNNRKTAVRKIIVL</sequence>
<dbReference type="PANTHER" id="PTHR46957:SF3">
    <property type="entry name" value="CYTOKINE RECEPTOR"/>
    <property type="match status" value="1"/>
</dbReference>
<dbReference type="Proteomes" id="UP000192276">
    <property type="component" value="Unassembled WGS sequence"/>
</dbReference>
<feature type="domain" description="Fibronectin type-III" evidence="1">
    <location>
        <begin position="1785"/>
        <end position="1883"/>
    </location>
</feature>
<evidence type="ECO:0000313" key="3">
    <source>
        <dbReference type="Proteomes" id="UP000192276"/>
    </source>
</evidence>
<proteinExistence type="predicted"/>
<dbReference type="NCBIfam" id="TIGR04183">
    <property type="entry name" value="Por_Secre_tail"/>
    <property type="match status" value="1"/>
</dbReference>
<feature type="domain" description="Fibronectin type-III" evidence="1">
    <location>
        <begin position="992"/>
        <end position="1083"/>
    </location>
</feature>
<dbReference type="RefSeq" id="WP_081158701.1">
    <property type="nucleotide sequence ID" value="NZ_LWBP01000001.1"/>
</dbReference>
<dbReference type="PROSITE" id="PS50853">
    <property type="entry name" value="FN3"/>
    <property type="match status" value="8"/>
</dbReference>
<accession>A0A1V9GCK3</accession>
<dbReference type="GO" id="GO:0016020">
    <property type="term" value="C:membrane"/>
    <property type="evidence" value="ECO:0007669"/>
    <property type="project" value="UniProtKB-SubCell"/>
</dbReference>
<dbReference type="OrthoDB" id="9805760at2"/>
<dbReference type="PANTHER" id="PTHR46957">
    <property type="entry name" value="CYTOKINE RECEPTOR"/>
    <property type="match status" value="1"/>
</dbReference>
<dbReference type="SUPFAM" id="SSF49265">
    <property type="entry name" value="Fibronectin type III"/>
    <property type="match status" value="7"/>
</dbReference>
<feature type="domain" description="Fibronectin type-III" evidence="1">
    <location>
        <begin position="680"/>
        <end position="773"/>
    </location>
</feature>
<dbReference type="InterPro" id="IPR026444">
    <property type="entry name" value="Secre_tail"/>
</dbReference>
<feature type="domain" description="Fibronectin type-III" evidence="1">
    <location>
        <begin position="1186"/>
        <end position="1284"/>
    </location>
</feature>
<dbReference type="SMART" id="SM00060">
    <property type="entry name" value="FN3"/>
    <property type="match status" value="10"/>
</dbReference>
<dbReference type="InterPro" id="IPR013783">
    <property type="entry name" value="Ig-like_fold"/>
</dbReference>
<name>A0A1V9GCK3_9BACT</name>
<evidence type="ECO:0000313" key="2">
    <source>
        <dbReference type="EMBL" id="OQP68399.1"/>
    </source>
</evidence>
<organism evidence="2 3">
    <name type="scientific">Niastella populi</name>
    <dbReference type="NCBI Taxonomy" id="550983"/>
    <lineage>
        <taxon>Bacteria</taxon>
        <taxon>Pseudomonadati</taxon>
        <taxon>Bacteroidota</taxon>
        <taxon>Chitinophagia</taxon>
        <taxon>Chitinophagales</taxon>
        <taxon>Chitinophagaceae</taxon>
        <taxon>Niastella</taxon>
    </lineage>
</organism>
<protein>
    <recommendedName>
        <fullName evidence="1">Fibronectin type-III domain-containing protein</fullName>
    </recommendedName>
</protein>
<dbReference type="InterPro" id="IPR036116">
    <property type="entry name" value="FN3_sf"/>
</dbReference>